<dbReference type="PANTHER" id="PTHR18901">
    <property type="entry name" value="2-DEOXYGLUCOSE-6-PHOSPHATE PHOSPHATASE 2"/>
    <property type="match status" value="1"/>
</dbReference>
<dbReference type="Gene3D" id="3.40.50.1000">
    <property type="entry name" value="HAD superfamily/HAD-like"/>
    <property type="match status" value="1"/>
</dbReference>
<dbReference type="Gene3D" id="1.10.150.240">
    <property type="entry name" value="Putative phosphatase, domain 2"/>
    <property type="match status" value="1"/>
</dbReference>
<dbReference type="InterPro" id="IPR036412">
    <property type="entry name" value="HAD-like_sf"/>
</dbReference>
<proteinExistence type="predicted"/>
<dbReference type="InterPro" id="IPR023198">
    <property type="entry name" value="PGP-like_dom2"/>
</dbReference>
<accession>A1K8U8</accession>
<evidence type="ECO:0000313" key="1">
    <source>
        <dbReference type="EMBL" id="CAL95253.1"/>
    </source>
</evidence>
<sequence>MRCDVMADGTAVERTMLQAVIFDMDGLLLDSERPIRDAWIEVGREIGVSLDAATYHRVIGRNMTDVHAILGEVFGTDIYRDAAARVAALLDARHAQQGYPPKAGAAALLGWLEARGVRCGLASSSYRDKVERRLRQAGLLGYFDAIACGDEVTRGKPAPDVYLLAAQRLEAVPTACLAFEDSDNGARAALAAGMEVVLVPDLLEPLPDLAAQCTLLASLEAAVAHCDARLAGPRPPSSV</sequence>
<dbReference type="PRINTS" id="PR00413">
    <property type="entry name" value="HADHALOGNASE"/>
</dbReference>
<dbReference type="EMBL" id="AM406670">
    <property type="protein sequence ID" value="CAL95253.1"/>
    <property type="molecule type" value="Genomic_DNA"/>
</dbReference>
<dbReference type="InterPro" id="IPR006439">
    <property type="entry name" value="HAD-SF_hydro_IA"/>
</dbReference>
<dbReference type="KEGG" id="azo:azo2636"/>
<dbReference type="SFLD" id="SFLDG01135">
    <property type="entry name" value="C1.5.6:_HAD__Beta-PGM__Phospha"/>
    <property type="match status" value="1"/>
</dbReference>
<dbReference type="eggNOG" id="COG0637">
    <property type="taxonomic scope" value="Bacteria"/>
</dbReference>
<dbReference type="SFLD" id="SFLDG01129">
    <property type="entry name" value="C1.5:_HAD__Beta-PGM__Phosphata"/>
    <property type="match status" value="1"/>
</dbReference>
<dbReference type="PANTHER" id="PTHR18901:SF38">
    <property type="entry name" value="PSEUDOURIDINE-5'-PHOSPHATASE"/>
    <property type="match status" value="1"/>
</dbReference>
<keyword evidence="2" id="KW-1185">Reference proteome</keyword>
<dbReference type="SFLD" id="SFLDS00003">
    <property type="entry name" value="Haloacid_Dehalogenase"/>
    <property type="match status" value="1"/>
</dbReference>
<dbReference type="SUPFAM" id="SSF56784">
    <property type="entry name" value="HAD-like"/>
    <property type="match status" value="1"/>
</dbReference>
<reference evidence="1 2" key="1">
    <citation type="journal article" date="2006" name="Nat. Biotechnol.">
        <title>Complete genome of the mutualistic, N2-fixing grass endophyte Azoarcus sp. strain BH72.</title>
        <authorList>
            <person name="Krause A."/>
            <person name="Ramakumar A."/>
            <person name="Bartels D."/>
            <person name="Battistoni F."/>
            <person name="Bekel T."/>
            <person name="Boch J."/>
            <person name="Boehm M."/>
            <person name="Friedrich F."/>
            <person name="Hurek T."/>
            <person name="Krause L."/>
            <person name="Linke B."/>
            <person name="McHardy A.C."/>
            <person name="Sarkar A."/>
            <person name="Schneiker S."/>
            <person name="Syed A.A."/>
            <person name="Thauer R."/>
            <person name="Vorhoelter F.-J."/>
            <person name="Weidner S."/>
            <person name="Puehler A."/>
            <person name="Reinhold-Hurek B."/>
            <person name="Kaiser O."/>
            <person name="Goesmann A."/>
        </authorList>
    </citation>
    <scope>NUCLEOTIDE SEQUENCE [LARGE SCALE GENOMIC DNA]</scope>
    <source>
        <strain evidence="1 2">BH72</strain>
    </source>
</reference>
<dbReference type="NCBIfam" id="TIGR01509">
    <property type="entry name" value="HAD-SF-IA-v3"/>
    <property type="match status" value="1"/>
</dbReference>
<dbReference type="Pfam" id="PF00702">
    <property type="entry name" value="Hydrolase"/>
    <property type="match status" value="1"/>
</dbReference>
<dbReference type="Proteomes" id="UP000002588">
    <property type="component" value="Chromosome"/>
</dbReference>
<protein>
    <submittedName>
        <fullName evidence="1">CbbY family protein</fullName>
    </submittedName>
</protein>
<gene>
    <name evidence="1" type="ordered locus">azo2636</name>
</gene>
<dbReference type="STRING" id="62928.azo2636"/>
<name>A1K8U8_AZOSB</name>
<dbReference type="HOGENOM" id="CLU_045011_13_3_4"/>
<evidence type="ECO:0000313" key="2">
    <source>
        <dbReference type="Proteomes" id="UP000002588"/>
    </source>
</evidence>
<organism evidence="1 2">
    <name type="scientific">Azoarcus sp. (strain BH72)</name>
    <dbReference type="NCBI Taxonomy" id="418699"/>
    <lineage>
        <taxon>Bacteria</taxon>
        <taxon>Pseudomonadati</taxon>
        <taxon>Pseudomonadota</taxon>
        <taxon>Betaproteobacteria</taxon>
        <taxon>Rhodocyclales</taxon>
        <taxon>Zoogloeaceae</taxon>
        <taxon>Azoarcus</taxon>
    </lineage>
</organism>
<dbReference type="AlphaFoldDB" id="A1K8U8"/>
<dbReference type="InterPro" id="IPR023214">
    <property type="entry name" value="HAD_sf"/>
</dbReference>